<dbReference type="Pfam" id="PF01986">
    <property type="entry name" value="DUF123"/>
    <property type="match status" value="1"/>
</dbReference>
<dbReference type="OMA" id="EPGYYAY"/>
<reference evidence="3" key="1">
    <citation type="journal article" date="2015" name="MBio">
        <title>Genome-Resolved Metagenomic Analysis Reveals Roles for Candidate Phyla and Other Microbial Community Members in Biogeochemical Transformations in Oil Reservoirs.</title>
        <authorList>
            <person name="Hu P."/>
            <person name="Tom L."/>
            <person name="Singh A."/>
            <person name="Thomas B.C."/>
            <person name="Baker B.J."/>
            <person name="Piceno Y.M."/>
            <person name="Andersen G.L."/>
            <person name="Banfield J.F."/>
        </authorList>
    </citation>
    <scope>NUCLEOTIDE SEQUENCE [LARGE SCALE GENOMIC DNA]</scope>
</reference>
<keyword evidence="2" id="KW-0378">Hydrolase</keyword>
<dbReference type="InterPro" id="IPR002837">
    <property type="entry name" value="DUF123"/>
</dbReference>
<dbReference type="CDD" id="cd10441">
    <property type="entry name" value="GIY-YIG_COG1833"/>
    <property type="match status" value="1"/>
</dbReference>
<dbReference type="InterPro" id="IPR000305">
    <property type="entry name" value="GIY-YIG_endonuc"/>
</dbReference>
<sequence>MKGAYFLVVFLEKDQEIKTKAKKFVLKRGYYVYVGSAMNSLEGRILRHFRQKKRFHWHIDYLLDKARIIEAYLIPSNVKLEEDLSMTLDSQAVGVDGFGASDVSTKTNLYYFGNNPPGEILYTLLNSMGLKWKRIKNPQEIMEWRENDVENWKS</sequence>
<proteinExistence type="predicted"/>
<evidence type="ECO:0000259" key="1">
    <source>
        <dbReference type="SMART" id="SM00465"/>
    </source>
</evidence>
<dbReference type="PANTHER" id="PTHR37460:SF1">
    <property type="entry name" value="ENDONUCLEASE III"/>
    <property type="match status" value="1"/>
</dbReference>
<dbReference type="GeneID" id="8095670"/>
<evidence type="ECO:0000313" key="3">
    <source>
        <dbReference type="Proteomes" id="UP000053911"/>
    </source>
</evidence>
<dbReference type="GO" id="GO:0004519">
    <property type="term" value="F:endonuclease activity"/>
    <property type="evidence" value="ECO:0007669"/>
    <property type="project" value="UniProtKB-KW"/>
</dbReference>
<dbReference type="Proteomes" id="UP000053911">
    <property type="component" value="Unassembled WGS sequence"/>
</dbReference>
<feature type="domain" description="GIY-YIG" evidence="1">
    <location>
        <begin position="18"/>
        <end position="113"/>
    </location>
</feature>
<protein>
    <submittedName>
        <fullName evidence="2">Archaeal endonuclease, putative</fullName>
    </submittedName>
</protein>
<evidence type="ECO:0000313" key="2">
    <source>
        <dbReference type="EMBL" id="KUK17154.1"/>
    </source>
</evidence>
<dbReference type="PANTHER" id="PTHR37460">
    <property type="entry name" value="ENDONUCLEASE III"/>
    <property type="match status" value="1"/>
</dbReference>
<dbReference type="AlphaFoldDB" id="A0A117L156"/>
<keyword evidence="2" id="KW-0540">Nuclease</keyword>
<dbReference type="EMBL" id="LGFD01000034">
    <property type="protein sequence ID" value="KUK17154.1"/>
    <property type="molecule type" value="Genomic_DNA"/>
</dbReference>
<dbReference type="PATRIC" id="fig|172049.5.peg.1036"/>
<name>A0A117L156_9EURY</name>
<dbReference type="RefSeq" id="WP_015848967.1">
    <property type="nucleotide sequence ID" value="NZ_LGFD01000034.1"/>
</dbReference>
<dbReference type="SMART" id="SM00465">
    <property type="entry name" value="GIYc"/>
    <property type="match status" value="1"/>
</dbReference>
<gene>
    <name evidence="2" type="ORF">XD54_1575</name>
</gene>
<accession>A0A117L156</accession>
<keyword evidence="2" id="KW-0255">Endonuclease</keyword>
<organism evidence="2 3">
    <name type="scientific">Thermococcus sibiricus</name>
    <dbReference type="NCBI Taxonomy" id="172049"/>
    <lineage>
        <taxon>Archaea</taxon>
        <taxon>Methanobacteriati</taxon>
        <taxon>Methanobacteriota</taxon>
        <taxon>Thermococci</taxon>
        <taxon>Thermococcales</taxon>
        <taxon>Thermococcaceae</taxon>
        <taxon>Thermococcus</taxon>
    </lineage>
</organism>
<comment type="caution">
    <text evidence="2">The sequence shown here is derived from an EMBL/GenBank/DDBJ whole genome shotgun (WGS) entry which is preliminary data.</text>
</comment>